<evidence type="ECO:0000313" key="3">
    <source>
        <dbReference type="Proteomes" id="UP000187172"/>
    </source>
</evidence>
<evidence type="ECO:0000313" key="2">
    <source>
        <dbReference type="EMBL" id="OMF45915.1"/>
    </source>
</evidence>
<comment type="caution">
    <text evidence="2">The sequence shown here is derived from an EMBL/GenBank/DDBJ whole genome shotgun (WGS) entry which is preliminary data.</text>
</comment>
<feature type="transmembrane region" description="Helical" evidence="1">
    <location>
        <begin position="176"/>
        <end position="199"/>
    </location>
</feature>
<proteinExistence type="predicted"/>
<reference evidence="2 3" key="1">
    <citation type="submission" date="2016-11" db="EMBL/GenBank/DDBJ databases">
        <title>Paenibacillus species isolates.</title>
        <authorList>
            <person name="Beno S.M."/>
        </authorList>
    </citation>
    <scope>NUCLEOTIDE SEQUENCE [LARGE SCALE GENOMIC DNA]</scope>
    <source>
        <strain evidence="2 3">FSL R5-0378</strain>
    </source>
</reference>
<feature type="transmembrane region" description="Helical" evidence="1">
    <location>
        <begin position="134"/>
        <end position="155"/>
    </location>
</feature>
<organism evidence="2 3">
    <name type="scientific">Paenibacillus rhizosphaerae</name>
    <dbReference type="NCBI Taxonomy" id="297318"/>
    <lineage>
        <taxon>Bacteria</taxon>
        <taxon>Bacillati</taxon>
        <taxon>Bacillota</taxon>
        <taxon>Bacilli</taxon>
        <taxon>Bacillales</taxon>
        <taxon>Paenibacillaceae</taxon>
        <taxon>Paenibacillus</taxon>
    </lineage>
</organism>
<dbReference type="PANTHER" id="PTHR35337">
    <property type="entry name" value="SLR1478 PROTEIN"/>
    <property type="match status" value="1"/>
</dbReference>
<dbReference type="EMBL" id="MRTP01000022">
    <property type="protein sequence ID" value="OMF45915.1"/>
    <property type="molecule type" value="Genomic_DNA"/>
</dbReference>
<sequence length="201" mass="21894">MLRLSTFIRDLMSIKKTLLFAVLLFAAGVAAGWISTGALAELVNQQLSGLREVSGNLQNSKHPQWSFFGFIFLNNSIKGVLIIYLGLLAGILPVMFLLVNGMVIGYLVHSLSAQGESLADLVIRGLLPHGIIEIPAIIIACAYGIRMGSWVIRGINPRRRAWGREGEGVLRKSVTAAFWVVILLFAAAIIESTVTYALMQN</sequence>
<keyword evidence="1" id="KW-1133">Transmembrane helix</keyword>
<keyword evidence="3" id="KW-1185">Reference proteome</keyword>
<feature type="transmembrane region" description="Helical" evidence="1">
    <location>
        <begin position="94"/>
        <end position="114"/>
    </location>
</feature>
<dbReference type="AlphaFoldDB" id="A0A1R1E278"/>
<keyword evidence="1" id="KW-0472">Membrane</keyword>
<dbReference type="InterPro" id="IPR002798">
    <property type="entry name" value="SpoIIM-like"/>
</dbReference>
<keyword evidence="1" id="KW-0812">Transmembrane</keyword>
<feature type="transmembrane region" description="Helical" evidence="1">
    <location>
        <begin position="64"/>
        <end position="87"/>
    </location>
</feature>
<evidence type="ECO:0008006" key="4">
    <source>
        <dbReference type="Google" id="ProtNLM"/>
    </source>
</evidence>
<protein>
    <recommendedName>
        <fullName evidence="4">Stage II sporulation protein M</fullName>
    </recommendedName>
</protein>
<name>A0A1R1E278_9BACL</name>
<dbReference type="PANTHER" id="PTHR35337:SF1">
    <property type="entry name" value="SLR1478 PROTEIN"/>
    <property type="match status" value="1"/>
</dbReference>
<dbReference type="Proteomes" id="UP000187172">
    <property type="component" value="Unassembled WGS sequence"/>
</dbReference>
<dbReference type="STRING" id="297318.BK138_33710"/>
<accession>A0A1R1E278</accession>
<evidence type="ECO:0000256" key="1">
    <source>
        <dbReference type="SAM" id="Phobius"/>
    </source>
</evidence>
<dbReference type="Pfam" id="PF01944">
    <property type="entry name" value="SpoIIM"/>
    <property type="match status" value="1"/>
</dbReference>
<gene>
    <name evidence="2" type="ORF">BK138_33710</name>
</gene>